<accession>A0AC59HRR5</accession>
<reference evidence="1" key="1">
    <citation type="submission" date="2022-08" db="EMBL/GenBank/DDBJ databases">
        <title>Molecular epidemiological analysis of five strains of VanD-type vancomycin-resistant Enterococcus faecalis.</title>
        <authorList>
            <person name="Mimura K."/>
            <person name="Hashimoto Y."/>
            <person name="Tomita H."/>
        </authorList>
    </citation>
    <scope>NUCLEOTIDE SEQUENCE</scope>
    <source>
        <strain evidence="1">SVR2332</strain>
    </source>
</reference>
<gene>
    <name evidence="1" type="ORF">EfsSVR2332_24950</name>
</gene>
<dbReference type="Proteomes" id="UP001317613">
    <property type="component" value="Chromosome"/>
</dbReference>
<evidence type="ECO:0000313" key="2">
    <source>
        <dbReference type="Proteomes" id="UP001317613"/>
    </source>
</evidence>
<sequence length="126" mass="14416">MKPYVYVISDIHGQADLFDALLTDYDPVEHQLVLIGDLNDRGPHSKACFLKGKELVEQHGAVYLRGNHEEYFLQFLQNPEDWFAGYVRNGGKETIESLLHPGATAEYSPTEMALMIRSRYPELIDF</sequence>
<organism evidence="1 2">
    <name type="scientific">Enterococcus faecalis</name>
    <name type="common">Streptococcus faecalis</name>
    <dbReference type="NCBI Taxonomy" id="1351"/>
    <lineage>
        <taxon>Bacteria</taxon>
        <taxon>Bacillati</taxon>
        <taxon>Bacillota</taxon>
        <taxon>Bacilli</taxon>
        <taxon>Lactobacillales</taxon>
        <taxon>Enterococcaceae</taxon>
        <taxon>Enterococcus</taxon>
    </lineage>
</organism>
<proteinExistence type="predicted"/>
<dbReference type="EMBL" id="AP026729">
    <property type="protein sequence ID" value="BDQ62417.1"/>
    <property type="molecule type" value="Genomic_DNA"/>
</dbReference>
<evidence type="ECO:0000313" key="1">
    <source>
        <dbReference type="EMBL" id="BDQ62417.1"/>
    </source>
</evidence>
<protein>
    <submittedName>
        <fullName evidence="1">Uncharacterized protein</fullName>
    </submittedName>
</protein>
<name>A0AC59HRR5_ENTFL</name>